<evidence type="ECO:0000313" key="3">
    <source>
        <dbReference type="Proteomes" id="UP000834106"/>
    </source>
</evidence>
<keyword evidence="3" id="KW-1185">Reference proteome</keyword>
<dbReference type="SUPFAM" id="SSF53098">
    <property type="entry name" value="Ribonuclease H-like"/>
    <property type="match status" value="1"/>
</dbReference>
<protein>
    <recommendedName>
        <fullName evidence="1">RNase H type-1 domain-containing protein</fullName>
    </recommendedName>
</protein>
<dbReference type="PANTHER" id="PTHR47723">
    <property type="entry name" value="OS05G0353850 PROTEIN"/>
    <property type="match status" value="1"/>
</dbReference>
<feature type="domain" description="RNase H type-1" evidence="1">
    <location>
        <begin position="20"/>
        <end position="88"/>
    </location>
</feature>
<dbReference type="AlphaFoldDB" id="A0AAD1ZDR9"/>
<proteinExistence type="predicted"/>
<evidence type="ECO:0000259" key="1">
    <source>
        <dbReference type="Pfam" id="PF13456"/>
    </source>
</evidence>
<dbReference type="GO" id="GO:0004523">
    <property type="term" value="F:RNA-DNA hybrid ribonuclease activity"/>
    <property type="evidence" value="ECO:0007669"/>
    <property type="project" value="InterPro"/>
</dbReference>
<organism evidence="2 3">
    <name type="scientific">Fraxinus pennsylvanica</name>
    <dbReference type="NCBI Taxonomy" id="56036"/>
    <lineage>
        <taxon>Eukaryota</taxon>
        <taxon>Viridiplantae</taxon>
        <taxon>Streptophyta</taxon>
        <taxon>Embryophyta</taxon>
        <taxon>Tracheophyta</taxon>
        <taxon>Spermatophyta</taxon>
        <taxon>Magnoliopsida</taxon>
        <taxon>eudicotyledons</taxon>
        <taxon>Gunneridae</taxon>
        <taxon>Pentapetalae</taxon>
        <taxon>asterids</taxon>
        <taxon>lamiids</taxon>
        <taxon>Lamiales</taxon>
        <taxon>Oleaceae</taxon>
        <taxon>Oleeae</taxon>
        <taxon>Fraxinus</taxon>
    </lineage>
</organism>
<dbReference type="InterPro" id="IPR053151">
    <property type="entry name" value="RNase_H-like"/>
</dbReference>
<accession>A0AAD1ZDR9</accession>
<reference evidence="2" key="1">
    <citation type="submission" date="2023-05" db="EMBL/GenBank/DDBJ databases">
        <authorList>
            <person name="Huff M."/>
        </authorList>
    </citation>
    <scope>NUCLEOTIDE SEQUENCE</scope>
</reference>
<gene>
    <name evidence="2" type="ORF">FPE_LOCUS15387</name>
</gene>
<dbReference type="InterPro" id="IPR012337">
    <property type="entry name" value="RNaseH-like_sf"/>
</dbReference>
<evidence type="ECO:0000313" key="2">
    <source>
        <dbReference type="EMBL" id="CAI9767957.1"/>
    </source>
</evidence>
<dbReference type="Gene3D" id="3.30.420.10">
    <property type="entry name" value="Ribonuclease H-like superfamily/Ribonuclease H"/>
    <property type="match status" value="1"/>
</dbReference>
<dbReference type="EMBL" id="OU503044">
    <property type="protein sequence ID" value="CAI9767957.1"/>
    <property type="molecule type" value="Genomic_DNA"/>
</dbReference>
<dbReference type="GO" id="GO:0003676">
    <property type="term" value="F:nucleic acid binding"/>
    <property type="evidence" value="ECO:0007669"/>
    <property type="project" value="InterPro"/>
</dbReference>
<dbReference type="Proteomes" id="UP000834106">
    <property type="component" value="Chromosome 9"/>
</dbReference>
<dbReference type="InterPro" id="IPR044730">
    <property type="entry name" value="RNase_H-like_dom_plant"/>
</dbReference>
<dbReference type="Pfam" id="PF13456">
    <property type="entry name" value="RVT_3"/>
    <property type="match status" value="1"/>
</dbReference>
<dbReference type="InterPro" id="IPR002156">
    <property type="entry name" value="RNaseH_domain"/>
</dbReference>
<dbReference type="PANTHER" id="PTHR47723:SF19">
    <property type="entry name" value="POLYNUCLEOTIDYL TRANSFERASE, RIBONUCLEASE H-LIKE SUPERFAMILY PROTEIN"/>
    <property type="match status" value="1"/>
</dbReference>
<dbReference type="CDD" id="cd06222">
    <property type="entry name" value="RNase_H_like"/>
    <property type="match status" value="1"/>
</dbReference>
<dbReference type="InterPro" id="IPR036397">
    <property type="entry name" value="RNaseH_sf"/>
</dbReference>
<sequence length="120" mass="13353">MNVNGAIFEDIRKADVGVLCVPLGIRKLVIESDCLLLVQELQASSDSLANAGNIIADVKQLLSRFQEIQIQHVNRMGNSVAHALARNAWNVADISVWWDHLPSFLQKNLWLDANSCMDID</sequence>
<name>A0AAD1ZDR9_9LAMI</name>